<feature type="transmembrane region" description="Helical" evidence="1">
    <location>
        <begin position="42"/>
        <end position="65"/>
    </location>
</feature>
<feature type="transmembrane region" description="Helical" evidence="1">
    <location>
        <begin position="71"/>
        <end position="93"/>
    </location>
</feature>
<sequence>MVARLPMHTDVTHTLTTMNPDIRLLAKERPLGERTAQERRNLVIASAAGLALNAGSAGELLGFSHPSGDPALAKGAFCIAVTYLLIMFLAGFVKDWMHWKTAKTIVDFTIATDEFRNRFTELKNVAQSEPAAIPGVLFVPLQIMNEACDLLDTEQQKAVTSTKHLARFELVRLYLLDFFLPVVLGVTALCRLGEFVPKFIATALS</sequence>
<gene>
    <name evidence="2" type="ORF">FHS28_001332</name>
</gene>
<keyword evidence="1" id="KW-1133">Transmembrane helix</keyword>
<evidence type="ECO:0000256" key="1">
    <source>
        <dbReference type="SAM" id="Phobius"/>
    </source>
</evidence>
<dbReference type="EMBL" id="JACHXO010000002">
    <property type="protein sequence ID" value="MBB3193947.1"/>
    <property type="molecule type" value="Genomic_DNA"/>
</dbReference>
<evidence type="ECO:0000313" key="2">
    <source>
        <dbReference type="EMBL" id="MBB3193947.1"/>
    </source>
</evidence>
<comment type="caution">
    <text evidence="2">The sequence shown here is derived from an EMBL/GenBank/DDBJ whole genome shotgun (WGS) entry which is preliminary data.</text>
</comment>
<keyword evidence="3" id="KW-1185">Reference proteome</keyword>
<reference evidence="2 3" key="1">
    <citation type="submission" date="2020-08" db="EMBL/GenBank/DDBJ databases">
        <title>Genomic Encyclopedia of Type Strains, Phase III (KMG-III): the genomes of soil and plant-associated and newly described type strains.</title>
        <authorList>
            <person name="Whitman W."/>
        </authorList>
    </citation>
    <scope>NUCLEOTIDE SEQUENCE [LARGE SCALE GENOMIC DNA]</scope>
    <source>
        <strain evidence="2 3">CECT 7247</strain>
    </source>
</reference>
<dbReference type="Proteomes" id="UP000574369">
    <property type="component" value="Unassembled WGS sequence"/>
</dbReference>
<name>A0ABR6GQI8_9BURK</name>
<feature type="transmembrane region" description="Helical" evidence="1">
    <location>
        <begin position="170"/>
        <end position="189"/>
    </location>
</feature>
<protein>
    <submittedName>
        <fullName evidence="2">Uncharacterized protein</fullName>
    </submittedName>
</protein>
<dbReference type="RefSeq" id="WP_184294306.1">
    <property type="nucleotide sequence ID" value="NZ_JACHXO010000002.1"/>
</dbReference>
<organism evidence="2 3">
    <name type="scientific">Roseateles terrae</name>
    <dbReference type="NCBI Taxonomy" id="431060"/>
    <lineage>
        <taxon>Bacteria</taxon>
        <taxon>Pseudomonadati</taxon>
        <taxon>Pseudomonadota</taxon>
        <taxon>Betaproteobacteria</taxon>
        <taxon>Burkholderiales</taxon>
        <taxon>Sphaerotilaceae</taxon>
        <taxon>Roseateles</taxon>
    </lineage>
</organism>
<accession>A0ABR6GQI8</accession>
<evidence type="ECO:0000313" key="3">
    <source>
        <dbReference type="Proteomes" id="UP000574369"/>
    </source>
</evidence>
<keyword evidence="1" id="KW-0472">Membrane</keyword>
<proteinExistence type="predicted"/>
<keyword evidence="1" id="KW-0812">Transmembrane</keyword>